<accession>A0A7C9JWH7</accession>
<comment type="caution">
    <text evidence="2">The sequence shown here is derived from an EMBL/GenBank/DDBJ whole genome shotgun (WGS) entry which is preliminary data.</text>
</comment>
<organism evidence="2 3">
    <name type="scientific">Sulfuriferula multivorans</name>
    <dbReference type="NCBI Taxonomy" id="1559896"/>
    <lineage>
        <taxon>Bacteria</taxon>
        <taxon>Pseudomonadati</taxon>
        <taxon>Pseudomonadota</taxon>
        <taxon>Betaproteobacteria</taxon>
        <taxon>Nitrosomonadales</taxon>
        <taxon>Sulfuricellaceae</taxon>
        <taxon>Sulfuriferula</taxon>
    </lineage>
</organism>
<dbReference type="EMBL" id="JAAFGW010000063">
    <property type="protein sequence ID" value="NDP47878.1"/>
    <property type="molecule type" value="Genomic_DNA"/>
</dbReference>
<reference evidence="2 3" key="1">
    <citation type="submission" date="2019-09" db="EMBL/GenBank/DDBJ databases">
        <title>H2 Metabolism Revealed by Metagenomic Analysis in Subglacial Sediment of East Antarctica.</title>
        <authorList>
            <person name="Yang Z."/>
            <person name="Zhang Y."/>
            <person name="Lv Y."/>
            <person name="Yan W."/>
            <person name="Xiao X."/>
            <person name="Sun B."/>
            <person name="Ma H."/>
        </authorList>
    </citation>
    <scope>NUCLEOTIDE SEQUENCE [LARGE SCALE GENOMIC DNA]</scope>
    <source>
        <strain evidence="2">Bin2_2</strain>
    </source>
</reference>
<evidence type="ECO:0000259" key="1">
    <source>
        <dbReference type="Pfam" id="PF07179"/>
    </source>
</evidence>
<protein>
    <submittedName>
        <fullName evidence="2">SseB family protein</fullName>
    </submittedName>
</protein>
<sequence>MNFIPHNALEEQLSAVHAGSIEAETFVLRLLDQQLFMPVRDEKNPIQGFQRSTQAEPLIIEDEEGERILVLFTSPERAKPFVEHYPEFAGGILTELSWILRRIGGGVPIALNPGWDIGMDFDADMTAQLLAQLPPELPA</sequence>
<feature type="domain" description="SseB protein N-terminal" evidence="1">
    <location>
        <begin position="9"/>
        <end position="125"/>
    </location>
</feature>
<dbReference type="Proteomes" id="UP000483432">
    <property type="component" value="Unassembled WGS sequence"/>
</dbReference>
<name>A0A7C9JWH7_9PROT</name>
<proteinExistence type="predicted"/>
<gene>
    <name evidence="2" type="ORF">GZ085_05700</name>
</gene>
<dbReference type="AlphaFoldDB" id="A0A7C9JWH7"/>
<dbReference type="InterPro" id="IPR009839">
    <property type="entry name" value="SseB_N"/>
</dbReference>
<evidence type="ECO:0000313" key="3">
    <source>
        <dbReference type="Proteomes" id="UP000483432"/>
    </source>
</evidence>
<evidence type="ECO:0000313" key="2">
    <source>
        <dbReference type="EMBL" id="NDP47878.1"/>
    </source>
</evidence>
<dbReference type="Pfam" id="PF07179">
    <property type="entry name" value="SseB"/>
    <property type="match status" value="1"/>
</dbReference>